<dbReference type="PANTHER" id="PTHR43792">
    <property type="entry name" value="GNAT FAMILY, PUTATIVE (AFU_ORTHOLOGUE AFUA_3G00765)-RELATED-RELATED"/>
    <property type="match status" value="1"/>
</dbReference>
<dbReference type="EC" id="2.3.-.-" evidence="2"/>
<dbReference type="PROSITE" id="PS51186">
    <property type="entry name" value="GNAT"/>
    <property type="match status" value="1"/>
</dbReference>
<proteinExistence type="predicted"/>
<keyword evidence="2" id="KW-0808">Transferase</keyword>
<dbReference type="InterPro" id="IPR000182">
    <property type="entry name" value="GNAT_dom"/>
</dbReference>
<sequence length="180" mass="20379">MTILTTDRLRLEPIDDQHFDGLQAMNRLPEVMRFITGTPETPEQTGRMIELVKGRWAQYGFSWWAFIERDSGRLIGAGCIQYLGRAPANPHEIGWRLVPDKWGQALALEAAQAMAGWAFETLRASLLVAVCLPENANSARVMQKLGMRYRGEETWYERPHAAWEITRAAWLARLPAAAQG</sequence>
<protein>
    <submittedName>
        <fullName evidence="2">GNAT family N-acetyltransferase</fullName>
        <ecNumber evidence="2">2.3.-.-</ecNumber>
    </submittedName>
</protein>
<dbReference type="Gene3D" id="3.40.630.30">
    <property type="match status" value="1"/>
</dbReference>
<evidence type="ECO:0000259" key="1">
    <source>
        <dbReference type="PROSITE" id="PS51186"/>
    </source>
</evidence>
<name>A0ABW0MLU6_9BURK</name>
<dbReference type="SUPFAM" id="SSF55729">
    <property type="entry name" value="Acyl-CoA N-acyltransferases (Nat)"/>
    <property type="match status" value="1"/>
</dbReference>
<dbReference type="RefSeq" id="WP_379755375.1">
    <property type="nucleotide sequence ID" value="NZ_JBHSMR010000013.1"/>
</dbReference>
<comment type="caution">
    <text evidence="2">The sequence shown here is derived from an EMBL/GenBank/DDBJ whole genome shotgun (WGS) entry which is preliminary data.</text>
</comment>
<dbReference type="InterPro" id="IPR016181">
    <property type="entry name" value="Acyl_CoA_acyltransferase"/>
</dbReference>
<gene>
    <name evidence="2" type="ORF">ACFPQ5_11785</name>
</gene>
<organism evidence="2 3">
    <name type="scientific">Massilia suwonensis</name>
    <dbReference type="NCBI Taxonomy" id="648895"/>
    <lineage>
        <taxon>Bacteria</taxon>
        <taxon>Pseudomonadati</taxon>
        <taxon>Pseudomonadota</taxon>
        <taxon>Betaproteobacteria</taxon>
        <taxon>Burkholderiales</taxon>
        <taxon>Oxalobacteraceae</taxon>
        <taxon>Telluria group</taxon>
        <taxon>Massilia</taxon>
    </lineage>
</organism>
<dbReference type="EMBL" id="JBHSMR010000013">
    <property type="protein sequence ID" value="MFC5478878.1"/>
    <property type="molecule type" value="Genomic_DNA"/>
</dbReference>
<dbReference type="Proteomes" id="UP001596101">
    <property type="component" value="Unassembled WGS sequence"/>
</dbReference>
<reference evidence="3" key="1">
    <citation type="journal article" date="2019" name="Int. J. Syst. Evol. Microbiol.">
        <title>The Global Catalogue of Microorganisms (GCM) 10K type strain sequencing project: providing services to taxonomists for standard genome sequencing and annotation.</title>
        <authorList>
            <consortium name="The Broad Institute Genomics Platform"/>
            <consortium name="The Broad Institute Genome Sequencing Center for Infectious Disease"/>
            <person name="Wu L."/>
            <person name="Ma J."/>
        </authorList>
    </citation>
    <scope>NUCLEOTIDE SEQUENCE [LARGE SCALE GENOMIC DNA]</scope>
    <source>
        <strain evidence="3">CCUG 43111</strain>
    </source>
</reference>
<feature type="domain" description="N-acetyltransferase" evidence="1">
    <location>
        <begin position="9"/>
        <end position="168"/>
    </location>
</feature>
<dbReference type="GO" id="GO:0016746">
    <property type="term" value="F:acyltransferase activity"/>
    <property type="evidence" value="ECO:0007669"/>
    <property type="project" value="UniProtKB-KW"/>
</dbReference>
<dbReference type="PANTHER" id="PTHR43792:SF1">
    <property type="entry name" value="N-ACETYLTRANSFERASE DOMAIN-CONTAINING PROTEIN"/>
    <property type="match status" value="1"/>
</dbReference>
<dbReference type="InterPro" id="IPR051531">
    <property type="entry name" value="N-acetyltransferase"/>
</dbReference>
<dbReference type="Pfam" id="PF13302">
    <property type="entry name" value="Acetyltransf_3"/>
    <property type="match status" value="1"/>
</dbReference>
<evidence type="ECO:0000313" key="3">
    <source>
        <dbReference type="Proteomes" id="UP001596101"/>
    </source>
</evidence>
<accession>A0ABW0MLU6</accession>
<evidence type="ECO:0000313" key="2">
    <source>
        <dbReference type="EMBL" id="MFC5478878.1"/>
    </source>
</evidence>
<keyword evidence="2" id="KW-0012">Acyltransferase</keyword>
<keyword evidence="3" id="KW-1185">Reference proteome</keyword>